<proteinExistence type="predicted"/>
<feature type="compositionally biased region" description="Pro residues" evidence="1">
    <location>
        <begin position="523"/>
        <end position="533"/>
    </location>
</feature>
<keyword evidence="2" id="KW-1133">Transmembrane helix</keyword>
<evidence type="ECO:0000313" key="3">
    <source>
        <dbReference type="EMBL" id="MBO2451625.1"/>
    </source>
</evidence>
<accession>A0A939PFK8</accession>
<feature type="region of interest" description="Disordered" evidence="1">
    <location>
        <begin position="503"/>
        <end position="587"/>
    </location>
</feature>
<comment type="caution">
    <text evidence="3">The sequence shown here is derived from an EMBL/GenBank/DDBJ whole genome shotgun (WGS) entry which is preliminary data.</text>
</comment>
<feature type="region of interest" description="Disordered" evidence="1">
    <location>
        <begin position="612"/>
        <end position="668"/>
    </location>
</feature>
<feature type="transmembrane region" description="Helical" evidence="2">
    <location>
        <begin position="448"/>
        <end position="468"/>
    </location>
</feature>
<dbReference type="EMBL" id="JAGEOJ010000013">
    <property type="protein sequence ID" value="MBO2451625.1"/>
    <property type="molecule type" value="Genomic_DNA"/>
</dbReference>
<feature type="compositionally biased region" description="Pro residues" evidence="1">
    <location>
        <begin position="89"/>
        <end position="98"/>
    </location>
</feature>
<dbReference type="Proteomes" id="UP000669179">
    <property type="component" value="Unassembled WGS sequence"/>
</dbReference>
<feature type="transmembrane region" description="Helical" evidence="2">
    <location>
        <begin position="401"/>
        <end position="428"/>
    </location>
</feature>
<keyword evidence="2" id="KW-0472">Membrane</keyword>
<organism evidence="3 4">
    <name type="scientific">Actinomadura barringtoniae</name>
    <dbReference type="NCBI Taxonomy" id="1427535"/>
    <lineage>
        <taxon>Bacteria</taxon>
        <taxon>Bacillati</taxon>
        <taxon>Actinomycetota</taxon>
        <taxon>Actinomycetes</taxon>
        <taxon>Streptosporangiales</taxon>
        <taxon>Thermomonosporaceae</taxon>
        <taxon>Actinomadura</taxon>
    </lineage>
</organism>
<evidence type="ECO:0008006" key="5">
    <source>
        <dbReference type="Google" id="ProtNLM"/>
    </source>
</evidence>
<evidence type="ECO:0000256" key="1">
    <source>
        <dbReference type="SAM" id="MobiDB-lite"/>
    </source>
</evidence>
<dbReference type="AlphaFoldDB" id="A0A939PFK8"/>
<feature type="compositionally biased region" description="Pro residues" evidence="1">
    <location>
        <begin position="559"/>
        <end position="577"/>
    </location>
</feature>
<evidence type="ECO:0000313" key="4">
    <source>
        <dbReference type="Proteomes" id="UP000669179"/>
    </source>
</evidence>
<keyword evidence="2" id="KW-0812">Transmembrane</keyword>
<dbReference type="Pfam" id="PF19590">
    <property type="entry name" value="TrbL_3"/>
    <property type="match status" value="1"/>
</dbReference>
<dbReference type="InterPro" id="IPR045782">
    <property type="entry name" value="TrbL_3"/>
</dbReference>
<gene>
    <name evidence="3" type="ORF">J4573_31360</name>
</gene>
<feature type="compositionally biased region" description="Pro residues" evidence="1">
    <location>
        <begin position="618"/>
        <end position="633"/>
    </location>
</feature>
<feature type="region of interest" description="Disordered" evidence="1">
    <location>
        <begin position="45"/>
        <end position="122"/>
    </location>
</feature>
<name>A0A939PFK8_9ACTN</name>
<keyword evidence="4" id="KW-1185">Reference proteome</keyword>
<dbReference type="RefSeq" id="WP_208259499.1">
    <property type="nucleotide sequence ID" value="NZ_JAGEOJ010000013.1"/>
</dbReference>
<reference evidence="3" key="1">
    <citation type="submission" date="2021-03" db="EMBL/GenBank/DDBJ databases">
        <authorList>
            <person name="Kanchanasin P."/>
            <person name="Saeng-In P."/>
            <person name="Phongsopitanun W."/>
            <person name="Yuki M."/>
            <person name="Kudo T."/>
            <person name="Ohkuma M."/>
            <person name="Tanasupawat S."/>
        </authorList>
    </citation>
    <scope>NUCLEOTIDE SEQUENCE</scope>
    <source>
        <strain evidence="3">GKU 128</strain>
    </source>
</reference>
<feature type="transmembrane region" description="Helical" evidence="2">
    <location>
        <begin position="287"/>
        <end position="309"/>
    </location>
</feature>
<feature type="transmembrane region" description="Helical" evidence="2">
    <location>
        <begin position="350"/>
        <end position="380"/>
    </location>
</feature>
<protein>
    <recommendedName>
        <fullName evidence="5">TrbL/VirB6 plasmid conjugal transfer protein</fullName>
    </recommendedName>
</protein>
<feature type="compositionally biased region" description="Pro residues" evidence="1">
    <location>
        <begin position="62"/>
        <end position="72"/>
    </location>
</feature>
<feature type="transmembrane region" description="Helical" evidence="2">
    <location>
        <begin position="256"/>
        <end position="275"/>
    </location>
</feature>
<evidence type="ECO:0000256" key="2">
    <source>
        <dbReference type="SAM" id="Phobius"/>
    </source>
</evidence>
<sequence>MTPPLKRPRGPALTPWQLLTVVALAAAIAAGLVVADIAQAHANPSTAGATQQPVSSPAVHPAEPPPPPPLPSQQPWIEAPGGQDGAPVNPAPSKPPPGTLSGPGKVCQGKTKMKTHGLNPNPEMWCEVSPGNWEKVDPNDVEATPGQKACAGKQKQLINPAAPLPDTLCESSPGKWEQDPTSPYKAQGAAKKDQSCGFGDVACYAKQAINGWFTDLIASAKKPILDFVARSLMGTPEISSASMQRVREMWGVTRTIANTCFVLLVTVAGVLLMAGQSLPGQMSARDLLPRVVLAFLAVNLSLIFLSYAIEFANGLAEAFLRDGPQKINPSVLADVIGGSMTANIASGGTFFAIIALVVLILALCLAFIYIIRIALTMVLVSAAPLALMFHALPQTDGVARFWWRSTFGVGVIPVLQALTAATAAHLLFTETKDTSSDFAGVPTGNDHWDLLLAVALLYVMVRIPSWTARTIWRAATPRMLAQLAKTFILYRGIGALMNRAGQATHTRAAGRGTGGTGQATHGQPPPNRPQPDPRPQRRPVFQPRRPGRGREGYWDNPAPFTPRMPPLPPEPADPEPPGNGQGRRPVQLPLFPTPTRPAGAPAGPMQLALPIPISRVPRPTPPPIQPAPRPVRPPQARQLMLPGMPKRPVPHRQMVLFRDPPRRTRRNR</sequence>